<proteinExistence type="predicted"/>
<name>A0ABR2IA99_9PEZI</name>
<dbReference type="InterPro" id="IPR057210">
    <property type="entry name" value="DUF7888"/>
</dbReference>
<comment type="caution">
    <text evidence="2">The sequence shown here is derived from an EMBL/GenBank/DDBJ whole genome shotgun (WGS) entry which is preliminary data.</text>
</comment>
<feature type="domain" description="DUF7888" evidence="1">
    <location>
        <begin position="36"/>
        <end position="158"/>
    </location>
</feature>
<dbReference type="PANTHER" id="PTHR40845">
    <property type="match status" value="1"/>
</dbReference>
<organism evidence="2 3">
    <name type="scientific">Apiospora arundinis</name>
    <dbReference type="NCBI Taxonomy" id="335852"/>
    <lineage>
        <taxon>Eukaryota</taxon>
        <taxon>Fungi</taxon>
        <taxon>Dikarya</taxon>
        <taxon>Ascomycota</taxon>
        <taxon>Pezizomycotina</taxon>
        <taxon>Sordariomycetes</taxon>
        <taxon>Xylariomycetidae</taxon>
        <taxon>Amphisphaeriales</taxon>
        <taxon>Apiosporaceae</taxon>
        <taxon>Apiospora</taxon>
    </lineage>
</organism>
<accession>A0ABR2IA99</accession>
<dbReference type="PANTHER" id="PTHR40845:SF1">
    <property type="match status" value="1"/>
</dbReference>
<sequence>MQMPSALLSSVFGASVASSSITQGLEPVKKRNNADGLGGRSVTAAVELIKNVSEWKKARDEFSKAKVKGMMEANRDPTNHAAAACYNMVYKLETPANVNSTAILSFKLGSLHTNFDCMYLKGPNTFYTKSDNGYINLAYDYFTDRCTFDKSTGDLTCR</sequence>
<evidence type="ECO:0000313" key="3">
    <source>
        <dbReference type="Proteomes" id="UP001390339"/>
    </source>
</evidence>
<dbReference type="Pfam" id="PF25411">
    <property type="entry name" value="DUF7888"/>
    <property type="match status" value="1"/>
</dbReference>
<keyword evidence="3" id="KW-1185">Reference proteome</keyword>
<gene>
    <name evidence="2" type="ORF">PGQ11_010657</name>
</gene>
<protein>
    <recommendedName>
        <fullName evidence="1">DUF7888 domain-containing protein</fullName>
    </recommendedName>
</protein>
<evidence type="ECO:0000313" key="2">
    <source>
        <dbReference type="EMBL" id="KAK8859923.1"/>
    </source>
</evidence>
<evidence type="ECO:0000259" key="1">
    <source>
        <dbReference type="Pfam" id="PF25411"/>
    </source>
</evidence>
<dbReference type="Proteomes" id="UP001390339">
    <property type="component" value="Unassembled WGS sequence"/>
</dbReference>
<reference evidence="2 3" key="1">
    <citation type="journal article" date="2024" name="IMA Fungus">
        <title>Apiospora arundinis, a panoply of carbohydrate-active enzymes and secondary metabolites.</title>
        <authorList>
            <person name="Sorensen T."/>
            <person name="Petersen C."/>
            <person name="Muurmann A.T."/>
            <person name="Christiansen J.V."/>
            <person name="Brundto M.L."/>
            <person name="Overgaard C.K."/>
            <person name="Boysen A.T."/>
            <person name="Wollenberg R.D."/>
            <person name="Larsen T.O."/>
            <person name="Sorensen J.L."/>
            <person name="Nielsen K.L."/>
            <person name="Sondergaard T.E."/>
        </authorList>
    </citation>
    <scope>NUCLEOTIDE SEQUENCE [LARGE SCALE GENOMIC DNA]</scope>
    <source>
        <strain evidence="2 3">AAU 773</strain>
    </source>
</reference>
<dbReference type="EMBL" id="JAPCWZ010000006">
    <property type="protein sequence ID" value="KAK8859923.1"/>
    <property type="molecule type" value="Genomic_DNA"/>
</dbReference>